<dbReference type="Proteomes" id="UP000236753">
    <property type="component" value="Unassembled WGS sequence"/>
</dbReference>
<evidence type="ECO:0000256" key="1">
    <source>
        <dbReference type="ARBA" id="ARBA00004651"/>
    </source>
</evidence>
<feature type="transmembrane region" description="Helical" evidence="6">
    <location>
        <begin position="157"/>
        <end position="179"/>
    </location>
</feature>
<evidence type="ECO:0000256" key="2">
    <source>
        <dbReference type="ARBA" id="ARBA00022475"/>
    </source>
</evidence>
<sequence length="247" mass="27103">MIDVIAALARWVQLVANLALLGSCLFLIITSTAKRTYSEVWIRRLECLFPWLAVSIPIGLLVILATTIVQVTGSANSLGKYEVWLELLGDTRVGQIWILRFSAAILLLLVILYLCNVSRARWRYAFCAVIAALPLVAGSLASHAAAEELSVTAVMPYALHLILTGVWFGALPAAILLILDKQNETKNKFEALKQFSSVALPTMLLIIFTGLVVADSIFDGYYAALVATSYGWFLSAKLFLLWPVNTI</sequence>
<comment type="subcellular location">
    <subcellularLocation>
        <location evidence="1">Cell membrane</location>
        <topology evidence="1">Multi-pass membrane protein</topology>
    </subcellularLocation>
</comment>
<dbReference type="EMBL" id="FNUX01000069">
    <property type="protein sequence ID" value="SEG24517.1"/>
    <property type="molecule type" value="Genomic_DNA"/>
</dbReference>
<dbReference type="Pfam" id="PF05425">
    <property type="entry name" value="CopD"/>
    <property type="match status" value="1"/>
</dbReference>
<reference evidence="8 9" key="1">
    <citation type="submission" date="2016-10" db="EMBL/GenBank/DDBJ databases">
        <authorList>
            <person name="de Groot N.N."/>
        </authorList>
    </citation>
    <scope>NUCLEOTIDE SEQUENCE [LARGE SCALE GENOMIC DNA]</scope>
    <source>
        <strain evidence="8 9">Nm13</strain>
    </source>
</reference>
<feature type="transmembrane region" description="Helical" evidence="6">
    <location>
        <begin position="93"/>
        <end position="115"/>
    </location>
</feature>
<evidence type="ECO:0000256" key="3">
    <source>
        <dbReference type="ARBA" id="ARBA00022692"/>
    </source>
</evidence>
<feature type="domain" description="Copper resistance protein D" evidence="7">
    <location>
        <begin position="190"/>
        <end position="241"/>
    </location>
</feature>
<dbReference type="PANTHER" id="PTHR34820">
    <property type="entry name" value="INNER MEMBRANE PROTEIN YEBZ"/>
    <property type="match status" value="1"/>
</dbReference>
<feature type="transmembrane region" description="Helical" evidence="6">
    <location>
        <begin position="122"/>
        <end position="145"/>
    </location>
</feature>
<evidence type="ECO:0000256" key="4">
    <source>
        <dbReference type="ARBA" id="ARBA00022989"/>
    </source>
</evidence>
<evidence type="ECO:0000259" key="7">
    <source>
        <dbReference type="Pfam" id="PF05425"/>
    </source>
</evidence>
<feature type="transmembrane region" description="Helical" evidence="6">
    <location>
        <begin position="220"/>
        <end position="242"/>
    </location>
</feature>
<dbReference type="AlphaFoldDB" id="A0A1H5YLZ0"/>
<dbReference type="InterPro" id="IPR008457">
    <property type="entry name" value="Cu-R_CopD_dom"/>
</dbReference>
<proteinExistence type="predicted"/>
<evidence type="ECO:0000313" key="8">
    <source>
        <dbReference type="EMBL" id="SEG24517.1"/>
    </source>
</evidence>
<feature type="transmembrane region" description="Helical" evidence="6">
    <location>
        <begin position="51"/>
        <end position="73"/>
    </location>
</feature>
<dbReference type="GO" id="GO:0006825">
    <property type="term" value="P:copper ion transport"/>
    <property type="evidence" value="ECO:0007669"/>
    <property type="project" value="InterPro"/>
</dbReference>
<name>A0A1H5YLZ0_9PROT</name>
<organism evidence="8 9">
    <name type="scientific">Nitrosomonas ureae</name>
    <dbReference type="NCBI Taxonomy" id="44577"/>
    <lineage>
        <taxon>Bacteria</taxon>
        <taxon>Pseudomonadati</taxon>
        <taxon>Pseudomonadota</taxon>
        <taxon>Betaproteobacteria</taxon>
        <taxon>Nitrosomonadales</taxon>
        <taxon>Nitrosomonadaceae</taxon>
        <taxon>Nitrosomonas</taxon>
    </lineage>
</organism>
<dbReference type="RefSeq" id="WP_181023846.1">
    <property type="nucleotide sequence ID" value="NZ_FNUX01000069.1"/>
</dbReference>
<evidence type="ECO:0000256" key="6">
    <source>
        <dbReference type="SAM" id="Phobius"/>
    </source>
</evidence>
<feature type="transmembrane region" description="Helical" evidence="6">
    <location>
        <begin position="12"/>
        <end position="30"/>
    </location>
</feature>
<evidence type="ECO:0000313" key="9">
    <source>
        <dbReference type="Proteomes" id="UP000236753"/>
    </source>
</evidence>
<dbReference type="InterPro" id="IPR032694">
    <property type="entry name" value="CopC/D"/>
</dbReference>
<keyword evidence="2" id="KW-1003">Cell membrane</keyword>
<dbReference type="GO" id="GO:0030313">
    <property type="term" value="C:cell envelope"/>
    <property type="evidence" value="ECO:0007669"/>
    <property type="project" value="UniProtKB-SubCell"/>
</dbReference>
<evidence type="ECO:0000256" key="5">
    <source>
        <dbReference type="ARBA" id="ARBA00023136"/>
    </source>
</evidence>
<accession>A0A1H5YLZ0</accession>
<protein>
    <submittedName>
        <fullName evidence="8">Putative copper resistance protein D</fullName>
    </submittedName>
</protein>
<keyword evidence="4 6" id="KW-1133">Transmembrane helix</keyword>
<keyword evidence="3 6" id="KW-0812">Transmembrane</keyword>
<keyword evidence="5 6" id="KW-0472">Membrane</keyword>
<dbReference type="GO" id="GO:0005886">
    <property type="term" value="C:plasma membrane"/>
    <property type="evidence" value="ECO:0007669"/>
    <property type="project" value="TreeGrafter"/>
</dbReference>
<feature type="transmembrane region" description="Helical" evidence="6">
    <location>
        <begin position="191"/>
        <end position="214"/>
    </location>
</feature>
<gene>
    <name evidence="8" type="ORF">SAMN05216334_1691</name>
</gene>
<dbReference type="PANTHER" id="PTHR34820:SF4">
    <property type="entry name" value="INNER MEMBRANE PROTEIN YEBZ"/>
    <property type="match status" value="1"/>
</dbReference>